<organism evidence="10 11">
    <name type="scientific">Hamadaea flava</name>
    <dbReference type="NCBI Taxonomy" id="1742688"/>
    <lineage>
        <taxon>Bacteria</taxon>
        <taxon>Bacillati</taxon>
        <taxon>Actinomycetota</taxon>
        <taxon>Actinomycetes</taxon>
        <taxon>Micromonosporales</taxon>
        <taxon>Micromonosporaceae</taxon>
        <taxon>Hamadaea</taxon>
    </lineage>
</organism>
<evidence type="ECO:0000256" key="2">
    <source>
        <dbReference type="ARBA" id="ARBA00022679"/>
    </source>
</evidence>
<dbReference type="RefSeq" id="WP_253760632.1">
    <property type="nucleotide sequence ID" value="NZ_JAMZDZ010000001.1"/>
</dbReference>
<dbReference type="Proteomes" id="UP001595816">
    <property type="component" value="Unassembled WGS sequence"/>
</dbReference>
<sequence length="443" mass="46511">MERTVSGRTPTGRTATRRGLLAGAGLVGVAAGLAACTSDKGSGGGTGGATESPKPDPNAAAATIVTPAKDATGVSAATEIVYELKNATEATVELKDANGTVVTGELRADGSSWVPAKTLGYSMAYTLTVTATGSDGKTGTTTSGFTTMAKPSKTVRVTSFLGDNAKAGVGMPLMYKFSRAIPEAQRAEVQKRLFVSSEPVQDGIWHWFSGTEVHYRPKEYWQAGTKVNARLAIGGLDMGDGYYGKGDITLENLTIGSAVIMVADNKTKQMTVTKDGKVVKKIPISLGKPSTPSSSGTVVIIEKFVHTIFDTYAELGPELGYRTPIDYAQRLTWGGEYIHSAPWSISSQGKRNVSHGCLNMSPANAKWLFNLTSIGDPVITKGTERQLKNGNGWTHWNMTWDEYVKGSAVPFVSAVTPTPAPSESESATPDPTASATATATPSA</sequence>
<dbReference type="CDD" id="cd16913">
    <property type="entry name" value="YkuD_like"/>
    <property type="match status" value="1"/>
</dbReference>
<feature type="region of interest" description="Disordered" evidence="8">
    <location>
        <begin position="415"/>
        <end position="443"/>
    </location>
</feature>
<keyword evidence="3 7" id="KW-0133">Cell shape</keyword>
<evidence type="ECO:0000256" key="7">
    <source>
        <dbReference type="PROSITE-ProRule" id="PRU01373"/>
    </source>
</evidence>
<dbReference type="InterPro" id="IPR050979">
    <property type="entry name" value="LD-transpeptidase"/>
</dbReference>
<evidence type="ECO:0000259" key="9">
    <source>
        <dbReference type="PROSITE" id="PS52029"/>
    </source>
</evidence>
<comment type="caution">
    <text evidence="10">The sequence shown here is derived from an EMBL/GenBank/DDBJ whole genome shotgun (WGS) entry which is preliminary data.</text>
</comment>
<keyword evidence="4 7" id="KW-0573">Peptidoglycan synthesis</keyword>
<dbReference type="InterPro" id="IPR041280">
    <property type="entry name" value="Big_10"/>
</dbReference>
<protein>
    <submittedName>
        <fullName evidence="10">Ig-like domain-containing protein</fullName>
    </submittedName>
</protein>
<dbReference type="EMBL" id="JBHSAY010000033">
    <property type="protein sequence ID" value="MFC4136769.1"/>
    <property type="molecule type" value="Genomic_DNA"/>
</dbReference>
<dbReference type="PROSITE" id="PS52029">
    <property type="entry name" value="LD_TPASE"/>
    <property type="match status" value="1"/>
</dbReference>
<keyword evidence="11" id="KW-1185">Reference proteome</keyword>
<keyword evidence="6 7" id="KW-0961">Cell wall biogenesis/degradation</keyword>
<evidence type="ECO:0000256" key="5">
    <source>
        <dbReference type="ARBA" id="ARBA00023315"/>
    </source>
</evidence>
<name>A0ABV8M3T5_9ACTN</name>
<feature type="domain" description="L,D-TPase catalytic" evidence="9">
    <location>
        <begin position="259"/>
        <end position="381"/>
    </location>
</feature>
<dbReference type="PANTHER" id="PTHR30582:SF2">
    <property type="entry name" value="L,D-TRANSPEPTIDASE YCIB-RELATED"/>
    <property type="match status" value="1"/>
</dbReference>
<dbReference type="Gene3D" id="2.40.440.10">
    <property type="entry name" value="L,D-transpeptidase catalytic domain-like"/>
    <property type="match status" value="1"/>
</dbReference>
<evidence type="ECO:0000256" key="3">
    <source>
        <dbReference type="ARBA" id="ARBA00022960"/>
    </source>
</evidence>
<proteinExistence type="predicted"/>
<evidence type="ECO:0000313" key="11">
    <source>
        <dbReference type="Proteomes" id="UP001595816"/>
    </source>
</evidence>
<dbReference type="PANTHER" id="PTHR30582">
    <property type="entry name" value="L,D-TRANSPEPTIDASE"/>
    <property type="match status" value="1"/>
</dbReference>
<dbReference type="InterPro" id="IPR038063">
    <property type="entry name" value="Transpep_catalytic_dom"/>
</dbReference>
<evidence type="ECO:0000256" key="1">
    <source>
        <dbReference type="ARBA" id="ARBA00004752"/>
    </source>
</evidence>
<evidence type="ECO:0000256" key="6">
    <source>
        <dbReference type="ARBA" id="ARBA00023316"/>
    </source>
</evidence>
<reference evidence="11" key="1">
    <citation type="journal article" date="2019" name="Int. J. Syst. Evol. Microbiol.">
        <title>The Global Catalogue of Microorganisms (GCM) 10K type strain sequencing project: providing services to taxonomists for standard genome sequencing and annotation.</title>
        <authorList>
            <consortium name="The Broad Institute Genomics Platform"/>
            <consortium name="The Broad Institute Genome Sequencing Center for Infectious Disease"/>
            <person name="Wu L."/>
            <person name="Ma J."/>
        </authorList>
    </citation>
    <scope>NUCLEOTIDE SEQUENCE [LARGE SCALE GENOMIC DNA]</scope>
    <source>
        <strain evidence="11">CGMCC 4.7289</strain>
    </source>
</reference>
<evidence type="ECO:0000256" key="4">
    <source>
        <dbReference type="ARBA" id="ARBA00022984"/>
    </source>
</evidence>
<dbReference type="Pfam" id="PF03734">
    <property type="entry name" value="YkuD"/>
    <property type="match status" value="1"/>
</dbReference>
<accession>A0ABV8M3T5</accession>
<dbReference type="SUPFAM" id="SSF141523">
    <property type="entry name" value="L,D-transpeptidase catalytic domain-like"/>
    <property type="match status" value="1"/>
</dbReference>
<dbReference type="Pfam" id="PF17964">
    <property type="entry name" value="Big_10"/>
    <property type="match status" value="1"/>
</dbReference>
<evidence type="ECO:0000256" key="8">
    <source>
        <dbReference type="SAM" id="MobiDB-lite"/>
    </source>
</evidence>
<evidence type="ECO:0000313" key="10">
    <source>
        <dbReference type="EMBL" id="MFC4136769.1"/>
    </source>
</evidence>
<feature type="region of interest" description="Disordered" evidence="8">
    <location>
        <begin position="40"/>
        <end position="59"/>
    </location>
</feature>
<dbReference type="Gene3D" id="2.60.40.3780">
    <property type="match status" value="1"/>
</dbReference>
<feature type="compositionally biased region" description="Low complexity" evidence="8">
    <location>
        <begin position="426"/>
        <end position="443"/>
    </location>
</feature>
<dbReference type="Gene3D" id="2.60.40.3710">
    <property type="match status" value="1"/>
</dbReference>
<dbReference type="InterPro" id="IPR005490">
    <property type="entry name" value="LD_TPept_cat_dom"/>
</dbReference>
<keyword evidence="5" id="KW-0012">Acyltransferase</keyword>
<keyword evidence="2" id="KW-0808">Transferase</keyword>
<feature type="active site" description="Nucleophile" evidence="7">
    <location>
        <position position="357"/>
    </location>
</feature>
<feature type="active site" description="Proton donor/acceptor" evidence="7">
    <location>
        <position position="339"/>
    </location>
</feature>
<gene>
    <name evidence="10" type="ORF">ACFOZ4_39715</name>
</gene>
<comment type="pathway">
    <text evidence="1 7">Cell wall biogenesis; peptidoglycan biosynthesis.</text>
</comment>